<dbReference type="Pfam" id="PF08239">
    <property type="entry name" value="SH3_3"/>
    <property type="match status" value="1"/>
</dbReference>
<feature type="signal peptide" evidence="1">
    <location>
        <begin position="1"/>
        <end position="27"/>
    </location>
</feature>
<feature type="chain" id="PRO_5047149373" evidence="1">
    <location>
        <begin position="28"/>
        <end position="204"/>
    </location>
</feature>
<dbReference type="RefSeq" id="WP_397707779.1">
    <property type="nucleotide sequence ID" value="NZ_JBIRGN010000001.1"/>
</dbReference>
<protein>
    <submittedName>
        <fullName evidence="3">SH3 domain-containing protein</fullName>
    </submittedName>
</protein>
<feature type="domain" description="SH3b" evidence="2">
    <location>
        <begin position="139"/>
        <end position="195"/>
    </location>
</feature>
<keyword evidence="1" id="KW-0732">Signal</keyword>
<accession>A0ABW7QH22</accession>
<name>A0ABW7QH22_9ACTN</name>
<evidence type="ECO:0000313" key="3">
    <source>
        <dbReference type="EMBL" id="MFH8544259.1"/>
    </source>
</evidence>
<evidence type="ECO:0000256" key="1">
    <source>
        <dbReference type="SAM" id="SignalP"/>
    </source>
</evidence>
<proteinExistence type="predicted"/>
<dbReference type="Proteomes" id="UP001610818">
    <property type="component" value="Unassembled WGS sequence"/>
</dbReference>
<dbReference type="EMBL" id="JBIRGQ010000001">
    <property type="protein sequence ID" value="MFH8544259.1"/>
    <property type="molecule type" value="Genomic_DNA"/>
</dbReference>
<keyword evidence="4" id="KW-1185">Reference proteome</keyword>
<evidence type="ECO:0000313" key="4">
    <source>
        <dbReference type="Proteomes" id="UP001610818"/>
    </source>
</evidence>
<gene>
    <name evidence="3" type="ORF">ACH4F9_04510</name>
</gene>
<evidence type="ECO:0000259" key="2">
    <source>
        <dbReference type="Pfam" id="PF08239"/>
    </source>
</evidence>
<dbReference type="Gene3D" id="2.30.30.40">
    <property type="entry name" value="SH3 Domains"/>
    <property type="match status" value="1"/>
</dbReference>
<dbReference type="InterPro" id="IPR003646">
    <property type="entry name" value="SH3-like_bac-type"/>
</dbReference>
<organism evidence="3 4">
    <name type="scientific">Streptomyces longisporoflavus</name>
    <dbReference type="NCBI Taxonomy" id="28044"/>
    <lineage>
        <taxon>Bacteria</taxon>
        <taxon>Bacillati</taxon>
        <taxon>Actinomycetota</taxon>
        <taxon>Actinomycetes</taxon>
        <taxon>Kitasatosporales</taxon>
        <taxon>Streptomycetaceae</taxon>
        <taxon>Streptomyces</taxon>
    </lineage>
</organism>
<reference evidence="3 4" key="1">
    <citation type="submission" date="2024-10" db="EMBL/GenBank/DDBJ databases">
        <title>The Natural Products Discovery Center: Release of the First 8490 Sequenced Strains for Exploring Actinobacteria Biosynthetic Diversity.</title>
        <authorList>
            <person name="Kalkreuter E."/>
            <person name="Kautsar S.A."/>
            <person name="Yang D."/>
            <person name="Bader C.D."/>
            <person name="Teijaro C.N."/>
            <person name="Fluegel L."/>
            <person name="Davis C.M."/>
            <person name="Simpson J.R."/>
            <person name="Lauterbach L."/>
            <person name="Steele A.D."/>
            <person name="Gui C."/>
            <person name="Meng S."/>
            <person name="Li G."/>
            <person name="Viehrig K."/>
            <person name="Ye F."/>
            <person name="Su P."/>
            <person name="Kiefer A.F."/>
            <person name="Nichols A."/>
            <person name="Cepeda A.J."/>
            <person name="Yan W."/>
            <person name="Fan B."/>
            <person name="Jiang Y."/>
            <person name="Adhikari A."/>
            <person name="Zheng C.-J."/>
            <person name="Schuster L."/>
            <person name="Cowan T.M."/>
            <person name="Smanski M.J."/>
            <person name="Chevrette M.G."/>
            <person name="De Carvalho L.P.S."/>
            <person name="Shen B."/>
        </authorList>
    </citation>
    <scope>NUCLEOTIDE SEQUENCE [LARGE SCALE GENOMIC DNA]</scope>
    <source>
        <strain evidence="3 4">NPDC017990</strain>
    </source>
</reference>
<sequence>MVRSAVSGCAVVALASVAFTGVAPASASDAPTKEPRVTVTPSTVKQKTVVTVKVVGAPKTCRSVQARSDAFAKPVALTKKTKPLMYTGRAAVSGKAAPGSHEVVVGGVGCGKWVAKTNLTVPAPNRSKVVKGTVTSKVGLFVRRQPTSASPVAGTVRYRQTIDLVCKKAGQPVAGNRIWYRVAMPKGWVTARYVKAAGVVPNCR</sequence>
<comment type="caution">
    <text evidence="3">The sequence shown here is derived from an EMBL/GenBank/DDBJ whole genome shotgun (WGS) entry which is preliminary data.</text>
</comment>